<dbReference type="OrthoDB" id="5425130at2759"/>
<protein>
    <submittedName>
        <fullName evidence="2">Uncharacterized protein</fullName>
    </submittedName>
</protein>
<feature type="compositionally biased region" description="Basic and acidic residues" evidence="1">
    <location>
        <begin position="167"/>
        <end position="181"/>
    </location>
</feature>
<feature type="compositionally biased region" description="Basic and acidic residues" evidence="1">
    <location>
        <begin position="430"/>
        <end position="449"/>
    </location>
</feature>
<feature type="region of interest" description="Disordered" evidence="1">
    <location>
        <begin position="1"/>
        <end position="498"/>
    </location>
</feature>
<evidence type="ECO:0000256" key="1">
    <source>
        <dbReference type="SAM" id="MobiDB-lite"/>
    </source>
</evidence>
<feature type="compositionally biased region" description="Polar residues" evidence="1">
    <location>
        <begin position="239"/>
        <end position="255"/>
    </location>
</feature>
<accession>A0A9P8UM17</accession>
<feature type="compositionally biased region" description="Polar residues" evidence="1">
    <location>
        <begin position="358"/>
        <end position="375"/>
    </location>
</feature>
<feature type="compositionally biased region" description="Low complexity" evidence="1">
    <location>
        <begin position="457"/>
        <end position="466"/>
    </location>
</feature>
<dbReference type="AlphaFoldDB" id="A0A9P8UM17"/>
<evidence type="ECO:0000313" key="3">
    <source>
        <dbReference type="Proteomes" id="UP000758603"/>
    </source>
</evidence>
<gene>
    <name evidence="2" type="ORF">BKA67DRAFT_535951</name>
</gene>
<comment type="caution">
    <text evidence="2">The sequence shown here is derived from an EMBL/GenBank/DDBJ whole genome shotgun (WGS) entry which is preliminary data.</text>
</comment>
<evidence type="ECO:0000313" key="2">
    <source>
        <dbReference type="EMBL" id="KAH6654641.1"/>
    </source>
</evidence>
<feature type="compositionally biased region" description="Polar residues" evidence="1">
    <location>
        <begin position="400"/>
        <end position="414"/>
    </location>
</feature>
<sequence>MDTTMLQTPRTAGRSRFSKALPMPPPPQETSQAASPAYTVPRKLPDLPNVATSTAFPPRMDSVGARFAPRPQELPLPALPAKASEPELQKKMPPIPRKAVGSPPAVGSLPPPPAQPAQTEMADAKKLKRVSSISSLLSAYSNTSSDSVHRSSQGSSVTKGSVASLSPEREAGRGEVREHGAKAYKAYSRSPYEEPSPEEKEIMMHEPLPLPPPMKEASRPITPRVGLPSTPRPGMAPSPQITDDSSSQVTLTSASPPRREIWRRRASSKSDRNIAVAQLNLGLSNGSTAETTAPPAAPRTSQESLADPMMAIPSETINKASPLPPKASSALPGRNVKPLPRQPEVQTTVAPPKPPKDSPTQKSEAAPLSAQQVKATMSAASPLSSPEPPAKSIRRREVGSKTSTQPMQAQQEASPAQHLREARSAISLRSEAERSERIQREAAQEKFPEELQQFQESAAAAALSSPRARRPSNPPQAPRLAAAPQLTVTSPRARAAPRVPVEYKDQEPLQLTPQEERSLSDAISRVVNRENWNWAQASPNKQGVWPCKELTSDHIACLSDHRRWLHMENSSVPIACMLCHEGERGHRRLCKTCGIRVCVGCADVLTGRKIGELDFDSLAGKTQDMGKSKGVATAAQ</sequence>
<dbReference type="GeneID" id="70128976"/>
<dbReference type="EMBL" id="JAGPXC010000004">
    <property type="protein sequence ID" value="KAH6654641.1"/>
    <property type="molecule type" value="Genomic_DNA"/>
</dbReference>
<feature type="compositionally biased region" description="Low complexity" evidence="1">
    <location>
        <begin position="288"/>
        <end position="300"/>
    </location>
</feature>
<reference evidence="2" key="1">
    <citation type="journal article" date="2021" name="Nat. Commun.">
        <title>Genetic determinants of endophytism in the Arabidopsis root mycobiome.</title>
        <authorList>
            <person name="Mesny F."/>
            <person name="Miyauchi S."/>
            <person name="Thiergart T."/>
            <person name="Pickel B."/>
            <person name="Atanasova L."/>
            <person name="Karlsson M."/>
            <person name="Huettel B."/>
            <person name="Barry K.W."/>
            <person name="Haridas S."/>
            <person name="Chen C."/>
            <person name="Bauer D."/>
            <person name="Andreopoulos W."/>
            <person name="Pangilinan J."/>
            <person name="LaButti K."/>
            <person name="Riley R."/>
            <person name="Lipzen A."/>
            <person name="Clum A."/>
            <person name="Drula E."/>
            <person name="Henrissat B."/>
            <person name="Kohler A."/>
            <person name="Grigoriev I.V."/>
            <person name="Martin F.M."/>
            <person name="Hacquard S."/>
        </authorList>
    </citation>
    <scope>NUCLEOTIDE SEQUENCE</scope>
    <source>
        <strain evidence="2">MPI-SDFR-AT-0073</strain>
    </source>
</reference>
<keyword evidence="3" id="KW-1185">Reference proteome</keyword>
<proteinExistence type="predicted"/>
<dbReference type="RefSeq" id="XP_045958911.1">
    <property type="nucleotide sequence ID" value="XM_046100084.1"/>
</dbReference>
<feature type="compositionally biased region" description="Polar residues" evidence="1">
    <location>
        <begin position="150"/>
        <end position="164"/>
    </location>
</feature>
<organism evidence="2 3">
    <name type="scientific">Truncatella angustata</name>
    <dbReference type="NCBI Taxonomy" id="152316"/>
    <lineage>
        <taxon>Eukaryota</taxon>
        <taxon>Fungi</taxon>
        <taxon>Dikarya</taxon>
        <taxon>Ascomycota</taxon>
        <taxon>Pezizomycotina</taxon>
        <taxon>Sordariomycetes</taxon>
        <taxon>Xylariomycetidae</taxon>
        <taxon>Amphisphaeriales</taxon>
        <taxon>Sporocadaceae</taxon>
        <taxon>Truncatella</taxon>
    </lineage>
</organism>
<dbReference type="Proteomes" id="UP000758603">
    <property type="component" value="Unassembled WGS sequence"/>
</dbReference>
<feature type="compositionally biased region" description="Polar residues" evidence="1">
    <location>
        <begin position="1"/>
        <end position="10"/>
    </location>
</feature>
<name>A0A9P8UM17_9PEZI</name>
<feature type="compositionally biased region" description="Low complexity" evidence="1">
    <location>
        <begin position="130"/>
        <end position="146"/>
    </location>
</feature>